<keyword evidence="12" id="KW-0325">Glycoprotein</keyword>
<dbReference type="Pfam" id="PF01490">
    <property type="entry name" value="Aa_trans"/>
    <property type="match status" value="2"/>
</dbReference>
<evidence type="ECO:0000256" key="15">
    <source>
        <dbReference type="SAM" id="Phobius"/>
    </source>
</evidence>
<evidence type="ECO:0000256" key="4">
    <source>
        <dbReference type="ARBA" id="ARBA00022692"/>
    </source>
</evidence>
<evidence type="ECO:0000313" key="17">
    <source>
        <dbReference type="EMBL" id="KAF0981046.1"/>
    </source>
</evidence>
<dbReference type="GeneID" id="68120049"/>
<evidence type="ECO:0000256" key="1">
    <source>
        <dbReference type="ARBA" id="ARBA00004107"/>
    </source>
</evidence>
<dbReference type="VEuPathDB" id="AmoebaDB:NF0051840"/>
<organism evidence="17 18">
    <name type="scientific">Naegleria fowleri</name>
    <name type="common">Brain eating amoeba</name>
    <dbReference type="NCBI Taxonomy" id="5763"/>
    <lineage>
        <taxon>Eukaryota</taxon>
        <taxon>Discoba</taxon>
        <taxon>Heterolobosea</taxon>
        <taxon>Tetramitia</taxon>
        <taxon>Eutetramitia</taxon>
        <taxon>Vahlkampfiidae</taxon>
        <taxon>Naegleria</taxon>
    </lineage>
</organism>
<evidence type="ECO:0000256" key="11">
    <source>
        <dbReference type="ARBA" id="ARBA00023157"/>
    </source>
</evidence>
<keyword evidence="11" id="KW-1015">Disulfide bond</keyword>
<proteinExistence type="inferred from homology"/>
<dbReference type="RefSeq" id="XP_044565759.1">
    <property type="nucleotide sequence ID" value="XM_044703397.1"/>
</dbReference>
<evidence type="ECO:0000256" key="6">
    <source>
        <dbReference type="ARBA" id="ARBA00022753"/>
    </source>
</evidence>
<dbReference type="PANTHER" id="PTHR22950:SF244">
    <property type="entry name" value="NEUTRAL AMINO ACID TRANSPORTER 9"/>
    <property type="match status" value="1"/>
</dbReference>
<reference evidence="17 18" key="1">
    <citation type="journal article" date="2019" name="Sci. Rep.">
        <title>Nanopore sequencing improves the draft genome of the human pathogenic amoeba Naegleria fowleri.</title>
        <authorList>
            <person name="Liechti N."/>
            <person name="Schurch N."/>
            <person name="Bruggmann R."/>
            <person name="Wittwer M."/>
        </authorList>
    </citation>
    <scope>NUCLEOTIDE SEQUENCE [LARGE SCALE GENOMIC DNA]</scope>
    <source>
        <strain evidence="17 18">ATCC 30894</strain>
    </source>
</reference>
<keyword evidence="6" id="KW-0967">Endosome</keyword>
<feature type="transmembrane region" description="Helical" evidence="15">
    <location>
        <begin position="56"/>
        <end position="78"/>
    </location>
</feature>
<sequence length="627" mass="69876">MSSLDDHQHTNEDDSLQQSLLSQPVSHGDSINNVNAEKEDDTHPLEKIRKRSSGTISTIFSIINTMVGSTILSLAWGFTQSGLYLGIIVFILVGLISYYTCNLVVQHSLFKVRYDEEGQQKQTSPNETTAINSGDKITLADEEESSAPTTYYQSVDNKEGNTSLHHASTTKSYQKGNYSKKFKRISNYVLDIKDFSQVCVEHLGRWSEILCIITSIVILIGASIAYHIFMKDCLMSIVTGIFDIQYDNTKIYPWDKNGPPWYWNGIFASVIIVVLLFPITLLKNLNFLVKFNSFGIFFVLFLIIFIIYASIEAMVSPFEFSNNVASVSTLTMMSLSSNMSTITTSSNVNSNGGSNSSWMNHLLGGILGHNTDGSSSSSGQSSSPQYSFVDDTIVKGDTVLVNHLSLFNMHFSHLLAILSLSFFIHNVIGPILKNQKSLKHTKRDTAVAFIVAAMIYAVPGMLGAFAFRFSVKIEQNFLNQFPNNSVYANISRGAVLFQLMSIYPLLLSVIRVQCFSFLYRKNPNKDKQQYPGILQVAALNFLVCLITTSMAAFYPMVGTVLRFTGAICGLIYMYLLPVSIHLVVQYKKKQLTVFSVVFNLSLVLLGLSILVLQFIDFDQFTQKTPTG</sequence>
<keyword evidence="8 15" id="KW-1133">Transmembrane helix</keyword>
<evidence type="ECO:0000256" key="13">
    <source>
        <dbReference type="ARBA" id="ARBA00023228"/>
    </source>
</evidence>
<evidence type="ECO:0000256" key="5">
    <source>
        <dbReference type="ARBA" id="ARBA00022723"/>
    </source>
</evidence>
<accession>A0A6A5C049</accession>
<feature type="transmembrane region" description="Helical" evidence="15">
    <location>
        <begin position="411"/>
        <end position="432"/>
    </location>
</feature>
<dbReference type="EMBL" id="VFQX01000016">
    <property type="protein sequence ID" value="KAF0981046.1"/>
    <property type="molecule type" value="Genomic_DNA"/>
</dbReference>
<keyword evidence="18" id="KW-1185">Reference proteome</keyword>
<keyword evidence="3" id="KW-0813">Transport</keyword>
<dbReference type="OMA" id="HWFTPTE"/>
<dbReference type="GO" id="GO:0046872">
    <property type="term" value="F:metal ion binding"/>
    <property type="evidence" value="ECO:0007669"/>
    <property type="project" value="UniProtKB-KW"/>
</dbReference>
<feature type="transmembrane region" description="Helical" evidence="15">
    <location>
        <begin position="591"/>
        <end position="615"/>
    </location>
</feature>
<dbReference type="GO" id="GO:0031902">
    <property type="term" value="C:late endosome membrane"/>
    <property type="evidence" value="ECO:0007669"/>
    <property type="project" value="UniProtKB-SubCell"/>
</dbReference>
<evidence type="ECO:0000256" key="3">
    <source>
        <dbReference type="ARBA" id="ARBA00022448"/>
    </source>
</evidence>
<keyword evidence="4 15" id="KW-0812">Transmembrane</keyword>
<dbReference type="OrthoDB" id="294730at2759"/>
<feature type="transmembrane region" description="Helical" evidence="15">
    <location>
        <begin position="560"/>
        <end position="584"/>
    </location>
</feature>
<evidence type="ECO:0000256" key="8">
    <source>
        <dbReference type="ARBA" id="ARBA00022989"/>
    </source>
</evidence>
<feature type="domain" description="Amino acid transporter transmembrane" evidence="16">
    <location>
        <begin position="398"/>
        <end position="612"/>
    </location>
</feature>
<dbReference type="VEuPathDB" id="AmoebaDB:NfTy_079990"/>
<dbReference type="Proteomes" id="UP000444721">
    <property type="component" value="Unassembled WGS sequence"/>
</dbReference>
<comment type="subcellular location">
    <subcellularLocation>
        <location evidence="1">Late endosome membrane</location>
        <topology evidence="1">Multi-pass membrane protein</topology>
    </subcellularLocation>
    <subcellularLocation>
        <location evidence="2">Lysosome membrane</location>
        <topology evidence="2">Multi-pass membrane protein</topology>
    </subcellularLocation>
</comment>
<evidence type="ECO:0000256" key="9">
    <source>
        <dbReference type="ARBA" id="ARBA00023053"/>
    </source>
</evidence>
<evidence type="ECO:0000259" key="16">
    <source>
        <dbReference type="Pfam" id="PF01490"/>
    </source>
</evidence>
<keyword evidence="13" id="KW-0458">Lysosome</keyword>
<evidence type="ECO:0000256" key="14">
    <source>
        <dbReference type="ARBA" id="ARBA00038442"/>
    </source>
</evidence>
<feature type="domain" description="Amino acid transporter transmembrane" evidence="16">
    <location>
        <begin position="52"/>
        <end position="109"/>
    </location>
</feature>
<feature type="transmembrane region" description="Helical" evidence="15">
    <location>
        <begin position="84"/>
        <end position="105"/>
    </location>
</feature>
<comment type="similarity">
    <text evidence="14">Belongs to the amino acid/polyamine transporter 2 family. SLC38A9 subfamily.</text>
</comment>
<dbReference type="VEuPathDB" id="AmoebaDB:FDP41_012834"/>
<feature type="transmembrane region" description="Helical" evidence="15">
    <location>
        <begin position="533"/>
        <end position="554"/>
    </location>
</feature>
<evidence type="ECO:0000256" key="2">
    <source>
        <dbReference type="ARBA" id="ARBA00004155"/>
    </source>
</evidence>
<dbReference type="AlphaFoldDB" id="A0A6A5C049"/>
<dbReference type="GO" id="GO:0015179">
    <property type="term" value="F:L-amino acid transmembrane transporter activity"/>
    <property type="evidence" value="ECO:0007669"/>
    <property type="project" value="TreeGrafter"/>
</dbReference>
<evidence type="ECO:0000256" key="10">
    <source>
        <dbReference type="ARBA" id="ARBA00023136"/>
    </source>
</evidence>
<feature type="transmembrane region" description="Helical" evidence="15">
    <location>
        <begin position="261"/>
        <end position="282"/>
    </location>
</feature>
<dbReference type="InterPro" id="IPR013057">
    <property type="entry name" value="AA_transpt_TM"/>
</dbReference>
<keyword evidence="10 15" id="KW-0472">Membrane</keyword>
<name>A0A6A5C049_NAEFO</name>
<dbReference type="GO" id="GO:0005765">
    <property type="term" value="C:lysosomal membrane"/>
    <property type="evidence" value="ECO:0007669"/>
    <property type="project" value="UniProtKB-SubCell"/>
</dbReference>
<feature type="transmembrane region" description="Helical" evidence="15">
    <location>
        <begin position="490"/>
        <end position="512"/>
    </location>
</feature>
<protein>
    <recommendedName>
        <fullName evidence="16">Amino acid transporter transmembrane domain-containing protein</fullName>
    </recommendedName>
</protein>
<evidence type="ECO:0000256" key="12">
    <source>
        <dbReference type="ARBA" id="ARBA00023180"/>
    </source>
</evidence>
<feature type="transmembrane region" description="Helical" evidence="15">
    <location>
        <begin position="444"/>
        <end position="470"/>
    </location>
</feature>
<gene>
    <name evidence="17" type="ORF">FDP41_012834</name>
</gene>
<dbReference type="PANTHER" id="PTHR22950">
    <property type="entry name" value="AMINO ACID TRANSPORTER"/>
    <property type="match status" value="1"/>
</dbReference>
<evidence type="ECO:0000313" key="18">
    <source>
        <dbReference type="Proteomes" id="UP000444721"/>
    </source>
</evidence>
<keyword evidence="9" id="KW-0915">Sodium</keyword>
<comment type="caution">
    <text evidence="17">The sequence shown here is derived from an EMBL/GenBank/DDBJ whole genome shotgun (WGS) entry which is preliminary data.</text>
</comment>
<evidence type="ECO:0000256" key="7">
    <source>
        <dbReference type="ARBA" id="ARBA00022970"/>
    </source>
</evidence>
<keyword evidence="5" id="KW-0479">Metal-binding</keyword>
<feature type="transmembrane region" description="Helical" evidence="15">
    <location>
        <begin position="294"/>
        <end position="311"/>
    </location>
</feature>
<keyword evidence="7" id="KW-0029">Amino-acid transport</keyword>
<feature type="transmembrane region" description="Helical" evidence="15">
    <location>
        <begin position="209"/>
        <end position="229"/>
    </location>
</feature>